<feature type="compositionally biased region" description="Basic and acidic residues" evidence="1">
    <location>
        <begin position="50"/>
        <end position="60"/>
    </location>
</feature>
<protein>
    <submittedName>
        <fullName evidence="3">Uncharacterized protein</fullName>
    </submittedName>
</protein>
<keyword evidence="2" id="KW-0812">Transmembrane</keyword>
<keyword evidence="2" id="KW-1133">Transmembrane helix</keyword>
<feature type="region of interest" description="Disordered" evidence="1">
    <location>
        <begin position="238"/>
        <end position="289"/>
    </location>
</feature>
<keyword evidence="2" id="KW-0472">Membrane</keyword>
<feature type="compositionally biased region" description="Basic and acidic residues" evidence="1">
    <location>
        <begin position="146"/>
        <end position="157"/>
    </location>
</feature>
<feature type="compositionally biased region" description="Basic and acidic residues" evidence="1">
    <location>
        <begin position="91"/>
        <end position="109"/>
    </location>
</feature>
<organism evidence="3 4">
    <name type="scientific">Streptomyces pseudovenezuelae</name>
    <dbReference type="NCBI Taxonomy" id="67350"/>
    <lineage>
        <taxon>Bacteria</taxon>
        <taxon>Bacillati</taxon>
        <taxon>Actinomycetota</taxon>
        <taxon>Actinomycetes</taxon>
        <taxon>Kitasatosporales</taxon>
        <taxon>Streptomycetaceae</taxon>
        <taxon>Streptomyces</taxon>
        <taxon>Streptomyces aurantiacus group</taxon>
    </lineage>
</organism>
<accession>A0A101N976</accession>
<proteinExistence type="predicted"/>
<feature type="compositionally biased region" description="Basic residues" evidence="1">
    <location>
        <begin position="26"/>
        <end position="38"/>
    </location>
</feature>
<feature type="transmembrane region" description="Helical" evidence="2">
    <location>
        <begin position="118"/>
        <end position="140"/>
    </location>
</feature>
<sequence>MTGQDATSDRDGHGMGDERSGDAFGRRHARPAKAVRGRARGEGATPGREQAYDGRPRSEDSPLEALLAAAIRDEKCEDEGERRAVAAFRAARDAGEHRARTRRRDDWRARPRRSRARSLKATLSVLLASLTLGGVAYAAIGSAGGGHDRGAAGEPDARPSVPVSTSAPSRVGTRPSASAPSDRPPTAKDTLAHCRAYEKLRGRGKALDSTAFQRLVTAAGGEANVSAYCTALTDAADAQSANAAKGAANANGGGGDAQNSDDAGGAIQGNQKDKAGGGQNADGNKSGKQ</sequence>
<dbReference type="OrthoDB" id="4338180at2"/>
<gene>
    <name evidence="3" type="ORF">AQI94_10000</name>
</gene>
<feature type="compositionally biased region" description="Low complexity" evidence="1">
    <location>
        <begin position="238"/>
        <end position="250"/>
    </location>
</feature>
<feature type="compositionally biased region" description="Basic and acidic residues" evidence="1">
    <location>
        <begin position="7"/>
        <end position="25"/>
    </location>
</feature>
<reference evidence="3 4" key="1">
    <citation type="submission" date="2015-10" db="EMBL/GenBank/DDBJ databases">
        <title>Draft genome sequence of Streptomyces pseudovenezuelae DSM 40212, type strain for the species Streptomyces pseudovenezuelae.</title>
        <authorList>
            <person name="Ruckert C."/>
            <person name="Winkler A."/>
            <person name="Kalinowski J."/>
            <person name="Kampfer P."/>
            <person name="Glaeser S."/>
        </authorList>
    </citation>
    <scope>NUCLEOTIDE SEQUENCE [LARGE SCALE GENOMIC DNA]</scope>
    <source>
        <strain evidence="3 4">DSM 40212</strain>
    </source>
</reference>
<dbReference type="AlphaFoldDB" id="A0A101N976"/>
<feature type="region of interest" description="Disordered" evidence="1">
    <location>
        <begin position="1"/>
        <end position="65"/>
    </location>
</feature>
<evidence type="ECO:0000256" key="2">
    <source>
        <dbReference type="SAM" id="Phobius"/>
    </source>
</evidence>
<name>A0A101N976_9ACTN</name>
<feature type="region of interest" description="Disordered" evidence="1">
    <location>
        <begin position="144"/>
        <end position="190"/>
    </location>
</feature>
<evidence type="ECO:0000256" key="1">
    <source>
        <dbReference type="SAM" id="MobiDB-lite"/>
    </source>
</evidence>
<dbReference type="RefSeq" id="WP_031045784.1">
    <property type="nucleotide sequence ID" value="NZ_KQ948145.1"/>
</dbReference>
<evidence type="ECO:0000313" key="3">
    <source>
        <dbReference type="EMBL" id="KUM88872.1"/>
    </source>
</evidence>
<dbReference type="Proteomes" id="UP000053039">
    <property type="component" value="Unassembled WGS sequence"/>
</dbReference>
<comment type="caution">
    <text evidence="3">The sequence shown here is derived from an EMBL/GenBank/DDBJ whole genome shotgun (WGS) entry which is preliminary data.</text>
</comment>
<evidence type="ECO:0000313" key="4">
    <source>
        <dbReference type="Proteomes" id="UP000053039"/>
    </source>
</evidence>
<dbReference type="EMBL" id="LMWM01000009">
    <property type="protein sequence ID" value="KUM88872.1"/>
    <property type="molecule type" value="Genomic_DNA"/>
</dbReference>
<feature type="region of interest" description="Disordered" evidence="1">
    <location>
        <begin position="91"/>
        <end position="115"/>
    </location>
</feature>